<keyword evidence="3" id="KW-1185">Reference proteome</keyword>
<gene>
    <name evidence="2" type="ORF">LX15_004617</name>
</gene>
<feature type="compositionally biased region" description="Basic and acidic residues" evidence="1">
    <location>
        <begin position="1"/>
        <end position="25"/>
    </location>
</feature>
<evidence type="ECO:0000313" key="2">
    <source>
        <dbReference type="EMBL" id="MCP2260897.1"/>
    </source>
</evidence>
<accession>A0ABT1HZD8</accession>
<sequence>MIQRDGSERARDEETVVRGRDDGGRAVHAVHSAHVVHGDRAVRAVRVVRVDPADRADGGRRDGQADRAGPTVGLEASAEEPPGESPDRRETGRAPAADPDPAAGRAGDGQGEDEAEERDDAEDREDVDVLDAGVGVGVEVSVEAVEAVEVVGWAAAFASAEQEVAERLHDEVQHQRTRARREHTDDLVDRYRPASLNVYTVHGDMAGRDIRHGRGVVGGRFALSVDETDLAALGEVFVAPPCVNRVRERLREPGLWVLTGPRGCGKATLATVLLGEVCGTNLRLLGRLADLATLGVGVSADAPTPAGTGPPRGVLAVDLDPQRAARTDEHTFRRLDKEARAHNVRLVLTVAGDLPAHHRVPAERVVEVDAPPARDVVTAHLLAMGAWERARTLLARDDEIAELFEQRCAGQPDVGDLAELARVLATSPEEGAGARLAETVLLQVRRWLTELPAADLPFLLGTVICHDLGYTVAMEITEDLLRRMRAPRPPAGLDQSRTARAHRLRAGFVLDWRNGDLGRVPVEIVRWERPREAAAVVRLLWAEMDRARPALLRWLHNLGRHPSWLVRDSVAAVVGVLMSEDFDVVREAVLEPWATSPDRAQRETALTALELVAADPRLTDVVERIVERWARGSQEQRWTAIRAYGGPLGRTSFDTALTCLDILAGSDERSLRPAVVDGVAELVDKADSEQLHEIMAMIDDWVRSPRKERHMTGVLTMMAVSIEQAQVGAARAPVLLTWADDDDRAREVLAALWRRLLNASFCHYVTRDVLTTWARTCEGDHEACGALARLLAEVVRSSRDLAILQLVARSWLRPGPTPWFWRQVEPGTRCAPPEFRSAAPNASAAVLAHLPRRAPHAQLPARSTRPSFPPRRPSG</sequence>
<comment type="caution">
    <text evidence="2">The sequence shown here is derived from an EMBL/GenBank/DDBJ whole genome shotgun (WGS) entry which is preliminary data.</text>
</comment>
<feature type="compositionally biased region" description="Low complexity" evidence="1">
    <location>
        <begin position="93"/>
        <end position="105"/>
    </location>
</feature>
<feature type="region of interest" description="Disordered" evidence="1">
    <location>
        <begin position="1"/>
        <end position="127"/>
    </location>
</feature>
<organism evidence="2 3">
    <name type="scientific">Streptoalloteichus tenebrarius (strain ATCC 17920 / DSM 40477 / JCM 4838 / CBS 697.72 / NBRC 16177 / NCIMB 11028 / NRRL B-12390 / A12253. 1 / ISP 5477)</name>
    <name type="common">Streptomyces tenebrarius</name>
    <dbReference type="NCBI Taxonomy" id="1933"/>
    <lineage>
        <taxon>Bacteria</taxon>
        <taxon>Bacillati</taxon>
        <taxon>Actinomycetota</taxon>
        <taxon>Actinomycetes</taxon>
        <taxon>Pseudonocardiales</taxon>
        <taxon>Pseudonocardiaceae</taxon>
        <taxon>Streptoalloteichus</taxon>
    </lineage>
</organism>
<evidence type="ECO:0000256" key="1">
    <source>
        <dbReference type="SAM" id="MobiDB-lite"/>
    </source>
</evidence>
<dbReference type="RefSeq" id="WP_253671741.1">
    <property type="nucleotide sequence ID" value="NZ_JAMTCP010000033.1"/>
</dbReference>
<dbReference type="SUPFAM" id="SSF52540">
    <property type="entry name" value="P-loop containing nucleoside triphosphate hydrolases"/>
    <property type="match status" value="1"/>
</dbReference>
<feature type="region of interest" description="Disordered" evidence="1">
    <location>
        <begin position="853"/>
        <end position="875"/>
    </location>
</feature>
<dbReference type="EMBL" id="JAMTCP010000033">
    <property type="protein sequence ID" value="MCP2260897.1"/>
    <property type="molecule type" value="Genomic_DNA"/>
</dbReference>
<dbReference type="InterPro" id="IPR016024">
    <property type="entry name" value="ARM-type_fold"/>
</dbReference>
<proteinExistence type="predicted"/>
<dbReference type="InterPro" id="IPR027417">
    <property type="entry name" value="P-loop_NTPase"/>
</dbReference>
<protein>
    <submittedName>
        <fullName evidence="2">Uncharacterized protein</fullName>
    </submittedName>
</protein>
<feature type="compositionally biased region" description="Low complexity" evidence="1">
    <location>
        <begin position="26"/>
        <end position="35"/>
    </location>
</feature>
<feature type="compositionally biased region" description="Acidic residues" evidence="1">
    <location>
        <begin position="110"/>
        <end position="127"/>
    </location>
</feature>
<dbReference type="SUPFAM" id="SSF48371">
    <property type="entry name" value="ARM repeat"/>
    <property type="match status" value="1"/>
</dbReference>
<feature type="compositionally biased region" description="Basic and acidic residues" evidence="1">
    <location>
        <begin position="36"/>
        <end position="65"/>
    </location>
</feature>
<evidence type="ECO:0000313" key="3">
    <source>
        <dbReference type="Proteomes" id="UP001205311"/>
    </source>
</evidence>
<name>A0ABT1HZD8_STRSD</name>
<dbReference type="Proteomes" id="UP001205311">
    <property type="component" value="Unassembled WGS sequence"/>
</dbReference>
<reference evidence="2 3" key="1">
    <citation type="submission" date="2022-06" db="EMBL/GenBank/DDBJ databases">
        <title>Genomic Encyclopedia of Archaeal and Bacterial Type Strains, Phase II (KMG-II): from individual species to whole genera.</title>
        <authorList>
            <person name="Goeker M."/>
        </authorList>
    </citation>
    <scope>NUCLEOTIDE SEQUENCE [LARGE SCALE GENOMIC DNA]</scope>
    <source>
        <strain evidence="2 3">DSM 40477</strain>
    </source>
</reference>